<evidence type="ECO:0008006" key="2">
    <source>
        <dbReference type="Google" id="ProtNLM"/>
    </source>
</evidence>
<accession>A0A6C0FBN9</accession>
<proteinExistence type="predicted"/>
<protein>
    <recommendedName>
        <fullName evidence="2">Mitochondrial resolvase Ydc2 catalytic domain-containing protein</fullName>
    </recommendedName>
</protein>
<evidence type="ECO:0000313" key="1">
    <source>
        <dbReference type="EMBL" id="QHT38271.1"/>
    </source>
</evidence>
<organism evidence="1">
    <name type="scientific">viral metagenome</name>
    <dbReference type="NCBI Taxonomy" id="1070528"/>
    <lineage>
        <taxon>unclassified sequences</taxon>
        <taxon>metagenomes</taxon>
        <taxon>organismal metagenomes</taxon>
    </lineage>
</organism>
<name>A0A6C0FBN9_9ZZZZ</name>
<dbReference type="AlphaFoldDB" id="A0A6C0FBN9"/>
<sequence>MKIVSIDVGITNLALVSSKLSPEFEIETVTHCELCNIRDMCLLCTDKNCILQHEKTPLDWVNHLVFFRKKVFDEADVILIERQPPGGLKDVEILLFQKFRDRVKMIHPRSLHGWMRITHLEYEGRKAETEKAAELYVKHTNAWKINSERRHDIADAVCFTLFYATKLKEESKKNKVIYTVSQDVLDILDVFVYDELGETPLICYNDTATFSTVWVEDREFCNYIANAWYLPTKQDNTMSDIEKNRALFKDWILKKKKFLELELGVCEGQHSDKKAKPVCIEDYAWHPE</sequence>
<reference evidence="1" key="1">
    <citation type="journal article" date="2020" name="Nature">
        <title>Giant virus diversity and host interactions through global metagenomics.</title>
        <authorList>
            <person name="Schulz F."/>
            <person name="Roux S."/>
            <person name="Paez-Espino D."/>
            <person name="Jungbluth S."/>
            <person name="Walsh D.A."/>
            <person name="Denef V.J."/>
            <person name="McMahon K.D."/>
            <person name="Konstantinidis K.T."/>
            <person name="Eloe-Fadrosh E.A."/>
            <person name="Kyrpides N.C."/>
            <person name="Woyke T."/>
        </authorList>
    </citation>
    <scope>NUCLEOTIDE SEQUENCE</scope>
    <source>
        <strain evidence="1">GVMAG-S-ERX556101-89</strain>
    </source>
</reference>
<dbReference type="EMBL" id="MN738829">
    <property type="protein sequence ID" value="QHT38271.1"/>
    <property type="molecule type" value="Genomic_DNA"/>
</dbReference>